<name>A0A0L0C791_LUCCU</name>
<organism evidence="1 2">
    <name type="scientific">Lucilia cuprina</name>
    <name type="common">Green bottle fly</name>
    <name type="synonym">Australian sheep blowfly</name>
    <dbReference type="NCBI Taxonomy" id="7375"/>
    <lineage>
        <taxon>Eukaryota</taxon>
        <taxon>Metazoa</taxon>
        <taxon>Ecdysozoa</taxon>
        <taxon>Arthropoda</taxon>
        <taxon>Hexapoda</taxon>
        <taxon>Insecta</taxon>
        <taxon>Pterygota</taxon>
        <taxon>Neoptera</taxon>
        <taxon>Endopterygota</taxon>
        <taxon>Diptera</taxon>
        <taxon>Brachycera</taxon>
        <taxon>Muscomorpha</taxon>
        <taxon>Oestroidea</taxon>
        <taxon>Calliphoridae</taxon>
        <taxon>Luciliinae</taxon>
        <taxon>Lucilia</taxon>
    </lineage>
</organism>
<sequence>MSRNLYRSYKHVPGIDDSLITNKLDKENSCVGMGSSYVLKDEKETEMKIQDKNKTYVYQQRRPRPNFEVGTEVLVTTHVLSNVSKGITSKFVPKRDGPYIITKQIGSSTYEVSSPDNLTIHASTFTLYKGTNVRNNPVPVHPMKRRGRPRKAY</sequence>
<accession>A0A0L0C791</accession>
<dbReference type="AlphaFoldDB" id="A0A0L0C791"/>
<dbReference type="EMBL" id="JRES01000912">
    <property type="protein sequence ID" value="KNC27299.1"/>
    <property type="molecule type" value="Genomic_DNA"/>
</dbReference>
<proteinExistence type="predicted"/>
<protein>
    <submittedName>
        <fullName evidence="1">Uncharacterized protein</fullName>
    </submittedName>
</protein>
<dbReference type="Proteomes" id="UP000037069">
    <property type="component" value="Unassembled WGS sequence"/>
</dbReference>
<reference evidence="1 2" key="1">
    <citation type="journal article" date="2015" name="Nat. Commun.">
        <title>Lucilia cuprina genome unlocks parasitic fly biology to underpin future interventions.</title>
        <authorList>
            <person name="Anstead C.A."/>
            <person name="Korhonen P.K."/>
            <person name="Young N.D."/>
            <person name="Hall R.S."/>
            <person name="Jex A.R."/>
            <person name="Murali S.C."/>
            <person name="Hughes D.S."/>
            <person name="Lee S.F."/>
            <person name="Perry T."/>
            <person name="Stroehlein A.J."/>
            <person name="Ansell B.R."/>
            <person name="Breugelmans B."/>
            <person name="Hofmann A."/>
            <person name="Qu J."/>
            <person name="Dugan S."/>
            <person name="Lee S.L."/>
            <person name="Chao H."/>
            <person name="Dinh H."/>
            <person name="Han Y."/>
            <person name="Doddapaneni H.V."/>
            <person name="Worley K.C."/>
            <person name="Muzny D.M."/>
            <person name="Ioannidis P."/>
            <person name="Waterhouse R.M."/>
            <person name="Zdobnov E.M."/>
            <person name="James P.J."/>
            <person name="Bagnall N.H."/>
            <person name="Kotze A.C."/>
            <person name="Gibbs R.A."/>
            <person name="Richards S."/>
            <person name="Batterham P."/>
            <person name="Gasser R.B."/>
        </authorList>
    </citation>
    <scope>NUCLEOTIDE SEQUENCE [LARGE SCALE GENOMIC DNA]</scope>
    <source>
        <strain evidence="1 2">LS</strain>
        <tissue evidence="1">Full body</tissue>
    </source>
</reference>
<keyword evidence="2" id="KW-1185">Reference proteome</keyword>
<comment type="caution">
    <text evidence="1">The sequence shown here is derived from an EMBL/GenBank/DDBJ whole genome shotgun (WGS) entry which is preliminary data.</text>
</comment>
<evidence type="ECO:0000313" key="1">
    <source>
        <dbReference type="EMBL" id="KNC27299.1"/>
    </source>
</evidence>
<gene>
    <name evidence="1" type="ORF">FF38_06727</name>
</gene>
<evidence type="ECO:0000313" key="2">
    <source>
        <dbReference type="Proteomes" id="UP000037069"/>
    </source>
</evidence>